<sequence>MFKILVILILIVTCQLSQIGTQDCLIPGGCSVQHEFEEEDEECPLDGPFNMEPYLECPGYAVIPPPDVRIYSSNKKVIPLQQCRTCDLKLNNDNTGVFVRCIQCYNIPKGTNAGWGFLTSN</sequence>
<protein>
    <submittedName>
        <fullName evidence="2">Uncharacterized protein</fullName>
    </submittedName>
</protein>
<reference evidence="2" key="1">
    <citation type="submission" date="2022-01" db="EMBL/GenBank/DDBJ databases">
        <authorList>
            <person name="King R."/>
        </authorList>
    </citation>
    <scope>NUCLEOTIDE SEQUENCE</scope>
</reference>
<proteinExistence type="predicted"/>
<feature type="chain" id="PRO_5040169412" evidence="1">
    <location>
        <begin position="17"/>
        <end position="121"/>
    </location>
</feature>
<dbReference type="Proteomes" id="UP001153636">
    <property type="component" value="Chromosome 3"/>
</dbReference>
<keyword evidence="3" id="KW-1185">Reference proteome</keyword>
<feature type="signal peptide" evidence="1">
    <location>
        <begin position="1"/>
        <end position="16"/>
    </location>
</feature>
<gene>
    <name evidence="2" type="ORF">PSYICH_LOCUS9442</name>
</gene>
<dbReference type="EMBL" id="OV651815">
    <property type="protein sequence ID" value="CAH1108346.1"/>
    <property type="molecule type" value="Genomic_DNA"/>
</dbReference>
<evidence type="ECO:0000313" key="3">
    <source>
        <dbReference type="Proteomes" id="UP001153636"/>
    </source>
</evidence>
<evidence type="ECO:0000256" key="1">
    <source>
        <dbReference type="SAM" id="SignalP"/>
    </source>
</evidence>
<dbReference type="OrthoDB" id="6763215at2759"/>
<name>A0A9P0CUB8_9CUCU</name>
<dbReference type="AlphaFoldDB" id="A0A9P0CUB8"/>
<organism evidence="2 3">
    <name type="scientific">Psylliodes chrysocephalus</name>
    <dbReference type="NCBI Taxonomy" id="3402493"/>
    <lineage>
        <taxon>Eukaryota</taxon>
        <taxon>Metazoa</taxon>
        <taxon>Ecdysozoa</taxon>
        <taxon>Arthropoda</taxon>
        <taxon>Hexapoda</taxon>
        <taxon>Insecta</taxon>
        <taxon>Pterygota</taxon>
        <taxon>Neoptera</taxon>
        <taxon>Endopterygota</taxon>
        <taxon>Coleoptera</taxon>
        <taxon>Polyphaga</taxon>
        <taxon>Cucujiformia</taxon>
        <taxon>Chrysomeloidea</taxon>
        <taxon>Chrysomelidae</taxon>
        <taxon>Galerucinae</taxon>
        <taxon>Alticini</taxon>
        <taxon>Psylliodes</taxon>
    </lineage>
</organism>
<keyword evidence="1" id="KW-0732">Signal</keyword>
<accession>A0A9P0CUB8</accession>
<evidence type="ECO:0000313" key="2">
    <source>
        <dbReference type="EMBL" id="CAH1108346.1"/>
    </source>
</evidence>